<sequence length="280" mass="30689">MNQVQYFNFNQNAIQVINKNGEAWFIASEVAAMLGYRDSYNMTRILDNDEKGTHNVSTLGGNQDVSVINESGFYHAAFKSRKPEVKPFRKWVTSEVLPTIRKTGGYQVGQKTTADDRTGLRRAVAALVGRKGIDYSSAYSMIHQRFNVESVEGIPAGKLPEAVAYVHALTLHTGLTGEVLDREPLPAPQPALPISGNALYDLAVAVSYGARAIQMGRDVSLPLKQLGCRQAVTMWTVWAETRSRLKAAANALEALSAHADAEHAEKIRPILPEIRNLSAV</sequence>
<dbReference type="PANTHER" id="PTHR36180:SF2">
    <property type="entry name" value="BRO FAMILY PROTEIN"/>
    <property type="match status" value="1"/>
</dbReference>
<dbReference type="PANTHER" id="PTHR36180">
    <property type="entry name" value="DNA-BINDING PROTEIN-RELATED-RELATED"/>
    <property type="match status" value="1"/>
</dbReference>
<dbReference type="EMBL" id="LT591897">
    <property type="protein sequence ID" value="SBQ19188.1"/>
    <property type="molecule type" value="Genomic_DNA"/>
</dbReference>
<reference evidence="2" key="1">
    <citation type="submission" date="2016-05" db="EMBL/GenBank/DDBJ databases">
        <authorList>
            <consortium name="Pathogen Informatics"/>
        </authorList>
    </citation>
    <scope>NUCLEOTIDE SEQUENCE</scope>
    <source>
        <strain evidence="2">WHO F</strain>
    </source>
</reference>
<accession>A0AB74EGI7</accession>
<dbReference type="InterPro" id="IPR003497">
    <property type="entry name" value="BRO_N_domain"/>
</dbReference>
<dbReference type="PROSITE" id="PS51750">
    <property type="entry name" value="BRO_N"/>
    <property type="match status" value="1"/>
</dbReference>
<name>A0AB74EGI7_NEIGO</name>
<protein>
    <submittedName>
        <fullName evidence="2">Phage associated protein</fullName>
    </submittedName>
</protein>
<dbReference type="AlphaFoldDB" id="A0AB74EGI7"/>
<dbReference type="EMBL" id="FLKW01000029">
    <property type="protein sequence ID" value="SBN20160.1"/>
    <property type="molecule type" value="Genomic_DNA"/>
</dbReference>
<organism evidence="2">
    <name type="scientific">Neisseria gonorrhoeae</name>
    <dbReference type="NCBI Taxonomy" id="485"/>
    <lineage>
        <taxon>Bacteria</taxon>
        <taxon>Pseudomonadati</taxon>
        <taxon>Pseudomonadota</taxon>
        <taxon>Betaproteobacteria</taxon>
        <taxon>Neisseriales</taxon>
        <taxon>Neisseriaceae</taxon>
        <taxon>Neisseria</taxon>
    </lineage>
</organism>
<proteinExistence type="predicted"/>
<gene>
    <name evidence="3" type="ORF">WHOF_00526</name>
    <name evidence="2" type="ORF">WHOF_01768</name>
</gene>
<dbReference type="Proteomes" id="UP000239837">
    <property type="component" value="Chromosome"/>
</dbReference>
<dbReference type="Pfam" id="PF02498">
    <property type="entry name" value="Bro-N"/>
    <property type="match status" value="1"/>
</dbReference>
<evidence type="ECO:0000313" key="3">
    <source>
        <dbReference type="EMBL" id="SBQ19188.1"/>
    </source>
</evidence>
<evidence type="ECO:0000313" key="2">
    <source>
        <dbReference type="EMBL" id="SBN20160.1"/>
    </source>
</evidence>
<dbReference type="SMART" id="SM01040">
    <property type="entry name" value="Bro-N"/>
    <property type="match status" value="1"/>
</dbReference>
<evidence type="ECO:0000259" key="1">
    <source>
        <dbReference type="PROSITE" id="PS51750"/>
    </source>
</evidence>
<feature type="domain" description="Bro-N" evidence="1">
    <location>
        <begin position="1"/>
        <end position="104"/>
    </location>
</feature>
<dbReference type="RefSeq" id="WP_047924653.1">
    <property type="nucleotide sequence ID" value="NZ_CP145052.1"/>
</dbReference>